<dbReference type="RefSeq" id="WP_198058563.1">
    <property type="nucleotide sequence ID" value="NZ_JAEDAF010000024.1"/>
</dbReference>
<dbReference type="PANTHER" id="PTHR11699">
    <property type="entry name" value="ALDEHYDE DEHYDROGENASE-RELATED"/>
    <property type="match status" value="1"/>
</dbReference>
<comment type="caution">
    <text evidence="3">The sequence shown here is derived from an EMBL/GenBank/DDBJ whole genome shotgun (WGS) entry which is preliminary data.</text>
</comment>
<dbReference type="GO" id="GO:0016491">
    <property type="term" value="F:oxidoreductase activity"/>
    <property type="evidence" value="ECO:0007669"/>
    <property type="project" value="UniProtKB-KW"/>
</dbReference>
<dbReference type="InterPro" id="IPR015590">
    <property type="entry name" value="Aldehyde_DH_dom"/>
</dbReference>
<evidence type="ECO:0000313" key="4">
    <source>
        <dbReference type="Proteomes" id="UP000651738"/>
    </source>
</evidence>
<sequence>MSALESVQSPTTQADWQALAERLIPRLETRAFIDDAFVDAVDGATLATINPASGETLAHVASCDAADAERAVVVARAAYARGDWSRRSPAGRKQTLLRLAELMEVHKHELALLDTLDMGKPVSSSLGDIDGAIGCLRYTAEGIDKVYGEVAPTGDDS</sequence>
<reference evidence="3 4" key="1">
    <citation type="submission" date="2020-12" db="EMBL/GenBank/DDBJ databases">
        <title>Draft genome sequence of Halomonas pacifica strain CARE-V15.</title>
        <authorList>
            <person name="Vignesh N."/>
            <person name="Thabitha A."/>
            <person name="Saravanan R."/>
            <person name="Manigandan V."/>
        </authorList>
    </citation>
    <scope>NUCLEOTIDE SEQUENCE [LARGE SCALE GENOMIC DNA]</scope>
    <source>
        <strain evidence="3 4">CARE-V15</strain>
    </source>
</reference>
<proteinExistence type="predicted"/>
<evidence type="ECO:0000256" key="1">
    <source>
        <dbReference type="ARBA" id="ARBA00023002"/>
    </source>
</evidence>
<feature type="domain" description="Aldehyde dehydrogenase" evidence="2">
    <location>
        <begin position="40"/>
        <end position="153"/>
    </location>
</feature>
<dbReference type="Proteomes" id="UP000651738">
    <property type="component" value="Unassembled WGS sequence"/>
</dbReference>
<accession>A0ABD4L7S7</accession>
<organism evidence="3 4">
    <name type="scientific">Bisbaumannia pacifica</name>
    <dbReference type="NCBI Taxonomy" id="77098"/>
    <lineage>
        <taxon>Bacteria</taxon>
        <taxon>Pseudomonadati</taxon>
        <taxon>Pseudomonadota</taxon>
        <taxon>Gammaproteobacteria</taxon>
        <taxon>Oceanospirillales</taxon>
        <taxon>Halomonadaceae</taxon>
        <taxon>Bisbaumannia</taxon>
    </lineage>
</organism>
<gene>
    <name evidence="3" type="ORF">I7V36_17355</name>
</gene>
<name>A0ABD4L7S7_9GAMM</name>
<protein>
    <submittedName>
        <fullName evidence="3">Aldehyde dehydrogenase family protein</fullName>
    </submittedName>
</protein>
<dbReference type="SUPFAM" id="SSF53720">
    <property type="entry name" value="ALDH-like"/>
    <property type="match status" value="1"/>
</dbReference>
<feature type="non-terminal residue" evidence="3">
    <location>
        <position position="157"/>
    </location>
</feature>
<dbReference type="Pfam" id="PF00171">
    <property type="entry name" value="Aldedh"/>
    <property type="match status" value="1"/>
</dbReference>
<dbReference type="Gene3D" id="3.40.605.10">
    <property type="entry name" value="Aldehyde Dehydrogenase, Chain A, domain 1"/>
    <property type="match status" value="1"/>
</dbReference>
<evidence type="ECO:0000313" key="3">
    <source>
        <dbReference type="EMBL" id="MBH8581872.1"/>
    </source>
</evidence>
<dbReference type="InterPro" id="IPR016161">
    <property type="entry name" value="Ald_DH/histidinol_DH"/>
</dbReference>
<keyword evidence="1" id="KW-0560">Oxidoreductase</keyword>
<evidence type="ECO:0000259" key="2">
    <source>
        <dbReference type="Pfam" id="PF00171"/>
    </source>
</evidence>
<dbReference type="InterPro" id="IPR016162">
    <property type="entry name" value="Ald_DH_N"/>
</dbReference>
<dbReference type="AlphaFoldDB" id="A0ABD4L7S7"/>
<dbReference type="EMBL" id="JAEDAF010000024">
    <property type="protein sequence ID" value="MBH8581872.1"/>
    <property type="molecule type" value="Genomic_DNA"/>
</dbReference>